<dbReference type="Proteomes" id="UP000260655">
    <property type="component" value="Unassembled WGS sequence"/>
</dbReference>
<dbReference type="AlphaFoldDB" id="A0A3E4GNV8"/>
<feature type="domain" description="Tyr recombinase" evidence="2">
    <location>
        <begin position="23"/>
        <end position="78"/>
    </location>
</feature>
<evidence type="ECO:0000313" key="4">
    <source>
        <dbReference type="Proteomes" id="UP000260655"/>
    </source>
</evidence>
<sequence length="126" mass="14925">MPTQAEKECRRITSIMNNHEKQQALTENREYHISNIHPHLFRHTFITLCYESHMDPASIMLISGHNDIDMMKHYTHPDSVFINSEFNKYTDYMHNYSFRSNATIDQDLQIWSKDGQISIPQTLKPL</sequence>
<organism evidence="3 4">
    <name type="scientific">Coprococcus comes</name>
    <dbReference type="NCBI Taxonomy" id="410072"/>
    <lineage>
        <taxon>Bacteria</taxon>
        <taxon>Bacillati</taxon>
        <taxon>Bacillota</taxon>
        <taxon>Clostridia</taxon>
        <taxon>Lachnospirales</taxon>
        <taxon>Lachnospiraceae</taxon>
        <taxon>Coprococcus</taxon>
    </lineage>
</organism>
<dbReference type="InterPro" id="IPR002104">
    <property type="entry name" value="Integrase_catalytic"/>
</dbReference>
<dbReference type="GO" id="GO:0003677">
    <property type="term" value="F:DNA binding"/>
    <property type="evidence" value="ECO:0007669"/>
    <property type="project" value="InterPro"/>
</dbReference>
<dbReference type="GO" id="GO:0006310">
    <property type="term" value="P:DNA recombination"/>
    <property type="evidence" value="ECO:0007669"/>
    <property type="project" value="UniProtKB-KW"/>
</dbReference>
<evidence type="ECO:0000259" key="2">
    <source>
        <dbReference type="Pfam" id="PF00589"/>
    </source>
</evidence>
<dbReference type="InterPro" id="IPR011010">
    <property type="entry name" value="DNA_brk_join_enz"/>
</dbReference>
<dbReference type="InterPro" id="IPR013762">
    <property type="entry name" value="Integrase-like_cat_sf"/>
</dbReference>
<dbReference type="Pfam" id="PF00589">
    <property type="entry name" value="Phage_integrase"/>
    <property type="match status" value="1"/>
</dbReference>
<protein>
    <recommendedName>
        <fullName evidence="2">Tyr recombinase domain-containing protein</fullName>
    </recommendedName>
</protein>
<proteinExistence type="predicted"/>
<evidence type="ECO:0000313" key="3">
    <source>
        <dbReference type="EMBL" id="RGJ22205.1"/>
    </source>
</evidence>
<dbReference type="Gene3D" id="1.10.443.10">
    <property type="entry name" value="Intergrase catalytic core"/>
    <property type="match status" value="1"/>
</dbReference>
<comment type="caution">
    <text evidence="3">The sequence shown here is derived from an EMBL/GenBank/DDBJ whole genome shotgun (WGS) entry which is preliminary data.</text>
</comment>
<accession>A0A3E4GNV8</accession>
<keyword evidence="1" id="KW-0233">DNA recombination</keyword>
<evidence type="ECO:0000256" key="1">
    <source>
        <dbReference type="ARBA" id="ARBA00023172"/>
    </source>
</evidence>
<dbReference type="EMBL" id="QSOV01000012">
    <property type="protein sequence ID" value="RGJ22205.1"/>
    <property type="molecule type" value="Genomic_DNA"/>
</dbReference>
<name>A0A3E4GNV8_9FIRM</name>
<dbReference type="SUPFAM" id="SSF56349">
    <property type="entry name" value="DNA breaking-rejoining enzymes"/>
    <property type="match status" value="1"/>
</dbReference>
<gene>
    <name evidence="3" type="ORF">DXD67_10990</name>
</gene>
<reference evidence="3 4" key="1">
    <citation type="submission" date="2018-08" db="EMBL/GenBank/DDBJ databases">
        <title>A genome reference for cultivated species of the human gut microbiota.</title>
        <authorList>
            <person name="Zou Y."/>
            <person name="Xue W."/>
            <person name="Luo G."/>
        </authorList>
    </citation>
    <scope>NUCLEOTIDE SEQUENCE [LARGE SCALE GENOMIC DNA]</scope>
    <source>
        <strain evidence="3 4">TM07-19</strain>
    </source>
</reference>
<dbReference type="GO" id="GO:0015074">
    <property type="term" value="P:DNA integration"/>
    <property type="evidence" value="ECO:0007669"/>
    <property type="project" value="InterPro"/>
</dbReference>